<keyword evidence="4" id="KW-0788">Thiol protease</keyword>
<dbReference type="PANTHER" id="PTHR12606">
    <property type="entry name" value="SENTRIN/SUMO-SPECIFIC PROTEASE"/>
    <property type="match status" value="1"/>
</dbReference>
<dbReference type="KEGG" id="adu:110272520"/>
<proteinExistence type="inferred from homology"/>
<evidence type="ECO:0000256" key="2">
    <source>
        <dbReference type="ARBA" id="ARBA00022670"/>
    </source>
</evidence>
<dbReference type="GO" id="GO:0006508">
    <property type="term" value="P:proteolysis"/>
    <property type="evidence" value="ECO:0007669"/>
    <property type="project" value="UniProtKB-KW"/>
</dbReference>
<reference evidence="5" key="1">
    <citation type="journal article" date="2016" name="Nat. Genet.">
        <title>The genome sequences of Arachis duranensis and Arachis ipaensis, the diploid ancestors of cultivated peanut.</title>
        <authorList>
            <person name="Bertioli D.J."/>
            <person name="Cannon S.B."/>
            <person name="Froenicke L."/>
            <person name="Huang G."/>
            <person name="Farmer A.D."/>
            <person name="Cannon E.K."/>
            <person name="Liu X."/>
            <person name="Gao D."/>
            <person name="Clevenger J."/>
            <person name="Dash S."/>
            <person name="Ren L."/>
            <person name="Moretzsohn M.C."/>
            <person name="Shirasawa K."/>
            <person name="Huang W."/>
            <person name="Vidigal B."/>
            <person name="Abernathy B."/>
            <person name="Chu Y."/>
            <person name="Niederhuth C.E."/>
            <person name="Umale P."/>
            <person name="Araujo A.C."/>
            <person name="Kozik A."/>
            <person name="Kim K.D."/>
            <person name="Burow M.D."/>
            <person name="Varshney R.K."/>
            <person name="Wang X."/>
            <person name="Zhang X."/>
            <person name="Barkley N."/>
            <person name="Guimaraes P.M."/>
            <person name="Isobe S."/>
            <person name="Guo B."/>
            <person name="Liao B."/>
            <person name="Stalker H.T."/>
            <person name="Schmitz R.J."/>
            <person name="Scheffler B.E."/>
            <person name="Leal-Bertioli S.C."/>
            <person name="Xun X."/>
            <person name="Jackson S.A."/>
            <person name="Michelmore R."/>
            <person name="Ozias-Akins P."/>
        </authorList>
    </citation>
    <scope>NUCLEOTIDE SEQUENCE [LARGE SCALE GENOMIC DNA]</scope>
    <source>
        <strain evidence="5">cv. V14167</strain>
    </source>
</reference>
<keyword evidence="2 6" id="KW-0645">Protease</keyword>
<organism evidence="5 6">
    <name type="scientific">Arachis duranensis</name>
    <name type="common">Wild peanut</name>
    <dbReference type="NCBI Taxonomy" id="130453"/>
    <lineage>
        <taxon>Eukaryota</taxon>
        <taxon>Viridiplantae</taxon>
        <taxon>Streptophyta</taxon>
        <taxon>Embryophyta</taxon>
        <taxon>Tracheophyta</taxon>
        <taxon>Spermatophyta</taxon>
        <taxon>Magnoliopsida</taxon>
        <taxon>eudicotyledons</taxon>
        <taxon>Gunneridae</taxon>
        <taxon>Pentapetalae</taxon>
        <taxon>rosids</taxon>
        <taxon>fabids</taxon>
        <taxon>Fabales</taxon>
        <taxon>Fabaceae</taxon>
        <taxon>Papilionoideae</taxon>
        <taxon>50 kb inversion clade</taxon>
        <taxon>dalbergioids sensu lato</taxon>
        <taxon>Dalbergieae</taxon>
        <taxon>Pterocarpus clade</taxon>
        <taxon>Arachis</taxon>
    </lineage>
</organism>
<evidence type="ECO:0000313" key="5">
    <source>
        <dbReference type="Proteomes" id="UP000515211"/>
    </source>
</evidence>
<sequence>MDGDDMPHCLDLLFRPTKEMKFFEYELAIAAYIFGNNLDPKEMLIPDDYCMGTRKTLLTIMPGKPIIGDVLTLVCSMMTKGPFGPSNIKLRTQWFLPPTFSQIVLSSKQKCSGTMKYIKDNFMGDLGGLHEIFVPIHLNGHWFLIVVNLLYKTVRYMDSFKGCTSMTVRKGVIDDVLTYLEKFVSDKNFQETPSHENLQFSKYKFSEPAVPQQKAKSNDCGIWVAEWMILNHYWGVNKPWVVNDYSRLQLAVDLVYKWHNPKRHTIKDLAVADWNKKMQQSVLKT</sequence>
<protein>
    <submittedName>
        <fullName evidence="6">Ubiquitin-like-specific protease 1A</fullName>
    </submittedName>
</protein>
<dbReference type="GO" id="GO:0016926">
    <property type="term" value="P:protein desumoylation"/>
    <property type="evidence" value="ECO:0007669"/>
    <property type="project" value="TreeGrafter"/>
</dbReference>
<dbReference type="InterPro" id="IPR038765">
    <property type="entry name" value="Papain-like_cys_pep_sf"/>
</dbReference>
<keyword evidence="5" id="KW-1185">Reference proteome</keyword>
<dbReference type="GeneID" id="110272520"/>
<gene>
    <name evidence="6" type="primary">LOC110272520</name>
</gene>
<dbReference type="SUPFAM" id="SSF54001">
    <property type="entry name" value="Cysteine proteinases"/>
    <property type="match status" value="1"/>
</dbReference>
<dbReference type="Proteomes" id="UP000515211">
    <property type="component" value="Chromosome 6"/>
</dbReference>
<dbReference type="Pfam" id="PF02902">
    <property type="entry name" value="Peptidase_C48"/>
    <property type="match status" value="1"/>
</dbReference>
<name>A0A6P5M6X0_ARADU</name>
<dbReference type="RefSeq" id="XP_052118728.1">
    <property type="nucleotide sequence ID" value="XM_052262768.1"/>
</dbReference>
<dbReference type="PROSITE" id="PS50600">
    <property type="entry name" value="ULP_PROTEASE"/>
    <property type="match status" value="1"/>
</dbReference>
<dbReference type="Gene3D" id="3.40.395.10">
    <property type="entry name" value="Adenoviral Proteinase, Chain A"/>
    <property type="match status" value="1"/>
</dbReference>
<accession>A0A6P5M6X0</accession>
<dbReference type="PANTHER" id="PTHR12606:SF157">
    <property type="entry name" value="OS06G0122600 PROTEIN"/>
    <property type="match status" value="1"/>
</dbReference>
<dbReference type="GO" id="GO:0005634">
    <property type="term" value="C:nucleus"/>
    <property type="evidence" value="ECO:0007669"/>
    <property type="project" value="TreeGrafter"/>
</dbReference>
<evidence type="ECO:0000256" key="1">
    <source>
        <dbReference type="ARBA" id="ARBA00005234"/>
    </source>
</evidence>
<dbReference type="AlphaFoldDB" id="A0A6P5M6X0"/>
<keyword evidence="3" id="KW-0378">Hydrolase</keyword>
<comment type="similarity">
    <text evidence="1">Belongs to the peptidase C48 family.</text>
</comment>
<evidence type="ECO:0000313" key="6">
    <source>
        <dbReference type="RefSeq" id="XP_052118728.1"/>
    </source>
</evidence>
<evidence type="ECO:0000256" key="4">
    <source>
        <dbReference type="ARBA" id="ARBA00022807"/>
    </source>
</evidence>
<dbReference type="GO" id="GO:0016929">
    <property type="term" value="F:deSUMOylase activity"/>
    <property type="evidence" value="ECO:0007669"/>
    <property type="project" value="TreeGrafter"/>
</dbReference>
<dbReference type="InterPro" id="IPR003653">
    <property type="entry name" value="Peptidase_C48_C"/>
</dbReference>
<evidence type="ECO:0000256" key="3">
    <source>
        <dbReference type="ARBA" id="ARBA00022801"/>
    </source>
</evidence>
<reference evidence="6" key="2">
    <citation type="submission" date="2025-08" db="UniProtKB">
        <authorList>
            <consortium name="RefSeq"/>
        </authorList>
    </citation>
    <scope>IDENTIFICATION</scope>
    <source>
        <tissue evidence="6">Whole plant</tissue>
    </source>
</reference>